<keyword evidence="5" id="KW-1185">Reference proteome</keyword>
<evidence type="ECO:0000313" key="4">
    <source>
        <dbReference type="EMBL" id="PIL20993.1"/>
    </source>
</evidence>
<evidence type="ECO:0000313" key="5">
    <source>
        <dbReference type="Proteomes" id="UP000231259"/>
    </source>
</evidence>
<organism evidence="4 5">
    <name type="scientific">Puniceibacterium antarcticum</name>
    <dbReference type="NCBI Taxonomy" id="1206336"/>
    <lineage>
        <taxon>Bacteria</taxon>
        <taxon>Pseudomonadati</taxon>
        <taxon>Pseudomonadota</taxon>
        <taxon>Alphaproteobacteria</taxon>
        <taxon>Rhodobacterales</taxon>
        <taxon>Paracoccaceae</taxon>
        <taxon>Puniceibacterium</taxon>
    </lineage>
</organism>
<feature type="domain" description="Glycosyl transferase family 28 C-terminal" evidence="3">
    <location>
        <begin position="260"/>
        <end position="316"/>
    </location>
</feature>
<comment type="caution">
    <text evidence="4">The sequence shown here is derived from an EMBL/GenBank/DDBJ whole genome shotgun (WGS) entry which is preliminary data.</text>
</comment>
<dbReference type="PANTHER" id="PTHR21015">
    <property type="entry name" value="UDP-N-ACETYLGLUCOSAMINE--N-ACETYLMURAMYL-(PENTAPEPTIDE) PYROPHOSPHORYL-UNDECAPRENOL N-ACETYLGLUCOSAMINE TRANSFERASE 1"/>
    <property type="match status" value="1"/>
</dbReference>
<gene>
    <name evidence="4" type="ORF">P775_06390</name>
</gene>
<sequence>MIPHNPVIAFRADASIEIGTGHVMRCLTLARAMQDRGARCHFVCRDLPGHLAERIRSQGIECHLLPSPDVREDDGVTQHSRWLGVSGARDAIESRAVLERLAPGWLVVDHYALDITWEQAARPEAARLLVLDDLADRAHDCDLLLDQNLGRTSGDYDGLVPAQSPRLIGPDFALLRPEFAAQRANSLARRQTPRLRHVLVALGGVDREDVTSRVLDKLAACGLPDDAHITVVLGPTAPARDAVARRAAGMPIRTELRVGVDNMAELMASADLAIGAAGGSTWERCCLGLPALIAVLAENQAPAAKAISDTGAALLFGNGADPVAGFFDALSRAKQPACLATMSALAAKIANGKGADRVAHRMSQEGPS</sequence>
<name>A0A2G8RHN7_9RHOB</name>
<feature type="active site" description="Proton acceptor" evidence="1">
    <location>
        <position position="22"/>
    </location>
</feature>
<dbReference type="RefSeq" id="WP_099910161.1">
    <property type="nucleotide sequence ID" value="NZ_AWWI01000048.1"/>
</dbReference>
<dbReference type="Gene3D" id="3.40.50.11190">
    <property type="match status" value="1"/>
</dbReference>
<dbReference type="EMBL" id="AWWI01000048">
    <property type="protein sequence ID" value="PIL20993.1"/>
    <property type="molecule type" value="Genomic_DNA"/>
</dbReference>
<evidence type="ECO:0000259" key="3">
    <source>
        <dbReference type="Pfam" id="PF04101"/>
    </source>
</evidence>
<dbReference type="InterPro" id="IPR007235">
    <property type="entry name" value="Glyco_trans_28_C"/>
</dbReference>
<dbReference type="Proteomes" id="UP000231259">
    <property type="component" value="Unassembled WGS sequence"/>
</dbReference>
<dbReference type="Pfam" id="PF04101">
    <property type="entry name" value="Glyco_tran_28_C"/>
    <property type="match status" value="1"/>
</dbReference>
<dbReference type="InterPro" id="IPR020023">
    <property type="entry name" value="PseG"/>
</dbReference>
<dbReference type="NCBIfam" id="TIGR03590">
    <property type="entry name" value="PseG"/>
    <property type="match status" value="1"/>
</dbReference>
<dbReference type="SUPFAM" id="SSF53756">
    <property type="entry name" value="UDP-Glycosyltransferase/glycogen phosphorylase"/>
    <property type="match status" value="1"/>
</dbReference>
<dbReference type="OrthoDB" id="9788924at2"/>
<accession>A0A2G8RHN7</accession>
<evidence type="ECO:0000256" key="1">
    <source>
        <dbReference type="PIRSR" id="PIRSR620023-1"/>
    </source>
</evidence>
<dbReference type="Gene3D" id="3.40.50.2000">
    <property type="entry name" value="Glycogen Phosphorylase B"/>
    <property type="match status" value="1"/>
</dbReference>
<reference evidence="4 5" key="1">
    <citation type="submission" date="2013-09" db="EMBL/GenBank/DDBJ databases">
        <title>Genome sequencing of Phaeobacter antarcticus sp. nov. SM1211.</title>
        <authorList>
            <person name="Zhang X.-Y."/>
            <person name="Liu C."/>
            <person name="Chen X.-L."/>
            <person name="Xie B.-B."/>
            <person name="Qin Q.-L."/>
            <person name="Rong J.-C."/>
            <person name="Zhang Y.-Z."/>
        </authorList>
    </citation>
    <scope>NUCLEOTIDE SEQUENCE [LARGE SCALE GENOMIC DNA]</scope>
    <source>
        <strain evidence="4 5">SM1211</strain>
    </source>
</reference>
<dbReference type="AlphaFoldDB" id="A0A2G8RHN7"/>
<feature type="binding site" evidence="2">
    <location>
        <position position="176"/>
    </location>
    <ligand>
        <name>substrate</name>
    </ligand>
</feature>
<proteinExistence type="predicted"/>
<feature type="binding site" evidence="2">
    <location>
        <position position="283"/>
    </location>
    <ligand>
        <name>substrate</name>
    </ligand>
</feature>
<protein>
    <recommendedName>
        <fullName evidence="3">Glycosyl transferase family 28 C-terminal domain-containing protein</fullName>
    </recommendedName>
</protein>
<dbReference type="PANTHER" id="PTHR21015:SF22">
    <property type="entry name" value="GLYCOSYLTRANSFERASE"/>
    <property type="match status" value="1"/>
</dbReference>
<dbReference type="GO" id="GO:0016758">
    <property type="term" value="F:hexosyltransferase activity"/>
    <property type="evidence" value="ECO:0007669"/>
    <property type="project" value="InterPro"/>
</dbReference>
<evidence type="ECO:0000256" key="2">
    <source>
        <dbReference type="PIRSR" id="PIRSR620023-2"/>
    </source>
</evidence>